<protein>
    <recommendedName>
        <fullName evidence="7">Prephenate dehydratase domain-containing protein</fullName>
    </recommendedName>
</protein>
<keyword evidence="2" id="KW-0057">Aromatic amino acid biosynthesis</keyword>
<feature type="compositionally biased region" description="Basic and acidic residues" evidence="6">
    <location>
        <begin position="275"/>
        <end position="285"/>
    </location>
</feature>
<sequence>MAAATVQSATKRATRSIAYLGPAGTYGEQAASRFNIRLGGDLNLVPVPTIPSIYTHPADFLVLPLENTLHGAVLDTVDSLLTPLTPGTKTHPRAVADTALRIEHQLVARRGTTLAQVEFVRSHEQALGQSKAFLDEFLPHAKRVSWPSTAGAVQSILEDEDGAKGAAICSKAAYEQNRDKLDLLHAGTQGVKDNFTRFLLLTRLSGDELPEVALVPGTATGTVVSFFACDEPAQVGGLAADGIILSVHQRPAPPGTTDENGEPTPFPRWTLVETEDQRPDPDEKDRCGATCLGVFPTEKIMGPVAALPESDFGIDGPLYDFV</sequence>
<name>A0A427XDB5_9TREE</name>
<dbReference type="EMBL" id="RSCE01000020">
    <property type="protein sequence ID" value="RSH76818.1"/>
    <property type="molecule type" value="Genomic_DNA"/>
</dbReference>
<keyword evidence="1" id="KW-0028">Amino-acid biosynthesis</keyword>
<evidence type="ECO:0000313" key="9">
    <source>
        <dbReference type="Proteomes" id="UP000279236"/>
    </source>
</evidence>
<dbReference type="RefSeq" id="XP_028471965.1">
    <property type="nucleotide sequence ID" value="XM_028620749.1"/>
</dbReference>
<feature type="region of interest" description="Disordered" evidence="6">
    <location>
        <begin position="250"/>
        <end position="285"/>
    </location>
</feature>
<evidence type="ECO:0000256" key="5">
    <source>
        <dbReference type="ARBA" id="ARBA00029440"/>
    </source>
</evidence>
<comment type="pathway">
    <text evidence="5">Amino-acid biosynthesis.</text>
</comment>
<reference evidence="8 9" key="1">
    <citation type="submission" date="2018-11" db="EMBL/GenBank/DDBJ databases">
        <title>Genome sequence of Apiotrichum porosum DSM 27194.</title>
        <authorList>
            <person name="Aliyu H."/>
            <person name="Gorte O."/>
            <person name="Ochsenreither K."/>
        </authorList>
    </citation>
    <scope>NUCLEOTIDE SEQUENCE [LARGE SCALE GENOMIC DNA]</scope>
    <source>
        <strain evidence="8 9">DSM 27194</strain>
    </source>
</reference>
<dbReference type="STRING" id="105984.A0A427XDB5"/>
<dbReference type="InterPro" id="IPR001086">
    <property type="entry name" value="Preph_deHydtase"/>
</dbReference>
<dbReference type="GO" id="GO:0004664">
    <property type="term" value="F:prephenate dehydratase activity"/>
    <property type="evidence" value="ECO:0007669"/>
    <property type="project" value="InterPro"/>
</dbReference>
<dbReference type="AlphaFoldDB" id="A0A427XDB5"/>
<feature type="domain" description="Prephenate dehydratase" evidence="7">
    <location>
        <begin position="16"/>
        <end position="203"/>
    </location>
</feature>
<organism evidence="8 9">
    <name type="scientific">Apiotrichum porosum</name>
    <dbReference type="NCBI Taxonomy" id="105984"/>
    <lineage>
        <taxon>Eukaryota</taxon>
        <taxon>Fungi</taxon>
        <taxon>Dikarya</taxon>
        <taxon>Basidiomycota</taxon>
        <taxon>Agaricomycotina</taxon>
        <taxon>Tremellomycetes</taxon>
        <taxon>Trichosporonales</taxon>
        <taxon>Trichosporonaceae</taxon>
        <taxon>Apiotrichum</taxon>
    </lineage>
</organism>
<accession>A0A427XDB5</accession>
<evidence type="ECO:0000256" key="3">
    <source>
        <dbReference type="ARBA" id="ARBA00023222"/>
    </source>
</evidence>
<dbReference type="SUPFAM" id="SSF53850">
    <property type="entry name" value="Periplasmic binding protein-like II"/>
    <property type="match status" value="1"/>
</dbReference>
<dbReference type="CDD" id="cd13532">
    <property type="entry name" value="PBP2_PDT_like"/>
    <property type="match status" value="1"/>
</dbReference>
<dbReference type="Gene3D" id="3.40.190.10">
    <property type="entry name" value="Periplasmic binding protein-like II"/>
    <property type="match status" value="2"/>
</dbReference>
<dbReference type="Proteomes" id="UP000279236">
    <property type="component" value="Unassembled WGS sequence"/>
</dbReference>
<evidence type="ECO:0000256" key="4">
    <source>
        <dbReference type="ARBA" id="ARBA00023239"/>
    </source>
</evidence>
<gene>
    <name evidence="8" type="ORF">EHS24_005217</name>
</gene>
<dbReference type="PANTHER" id="PTHR21022">
    <property type="entry name" value="PREPHENATE DEHYDRATASE P PROTEIN"/>
    <property type="match status" value="1"/>
</dbReference>
<evidence type="ECO:0000256" key="2">
    <source>
        <dbReference type="ARBA" id="ARBA00023141"/>
    </source>
</evidence>
<evidence type="ECO:0000256" key="6">
    <source>
        <dbReference type="SAM" id="MobiDB-lite"/>
    </source>
</evidence>
<comment type="caution">
    <text evidence="8">The sequence shown here is derived from an EMBL/GenBank/DDBJ whole genome shotgun (WGS) entry which is preliminary data.</text>
</comment>
<dbReference type="OrthoDB" id="983542at2759"/>
<dbReference type="PANTHER" id="PTHR21022:SF19">
    <property type="entry name" value="PREPHENATE DEHYDRATASE-RELATED"/>
    <property type="match status" value="1"/>
</dbReference>
<dbReference type="GO" id="GO:0005737">
    <property type="term" value="C:cytoplasm"/>
    <property type="evidence" value="ECO:0007669"/>
    <property type="project" value="TreeGrafter"/>
</dbReference>
<dbReference type="GO" id="GO:0009094">
    <property type="term" value="P:L-phenylalanine biosynthetic process"/>
    <property type="evidence" value="ECO:0007669"/>
    <property type="project" value="UniProtKB-KW"/>
</dbReference>
<keyword evidence="3" id="KW-0584">Phenylalanine biosynthesis</keyword>
<dbReference type="PROSITE" id="PS51171">
    <property type="entry name" value="PREPHENATE_DEHYDR_3"/>
    <property type="match status" value="1"/>
</dbReference>
<dbReference type="GeneID" id="39589760"/>
<evidence type="ECO:0000313" key="8">
    <source>
        <dbReference type="EMBL" id="RSH76818.1"/>
    </source>
</evidence>
<dbReference type="Pfam" id="PF00800">
    <property type="entry name" value="PDT"/>
    <property type="match status" value="1"/>
</dbReference>
<keyword evidence="9" id="KW-1185">Reference proteome</keyword>
<evidence type="ECO:0000256" key="1">
    <source>
        <dbReference type="ARBA" id="ARBA00022605"/>
    </source>
</evidence>
<keyword evidence="4" id="KW-0456">Lyase</keyword>
<proteinExistence type="predicted"/>
<evidence type="ECO:0000259" key="7">
    <source>
        <dbReference type="PROSITE" id="PS51171"/>
    </source>
</evidence>